<dbReference type="Proteomes" id="UP000730618">
    <property type="component" value="Unassembled WGS sequence"/>
</dbReference>
<evidence type="ECO:0000313" key="2">
    <source>
        <dbReference type="Proteomes" id="UP000730618"/>
    </source>
</evidence>
<keyword evidence="2" id="KW-1185">Reference proteome</keyword>
<reference evidence="1 2" key="1">
    <citation type="submission" date="2021-06" db="EMBL/GenBank/DDBJ databases">
        <authorList>
            <person name="Criscuolo A."/>
        </authorList>
    </citation>
    <scope>NUCLEOTIDE SEQUENCE [LARGE SCALE GENOMIC DNA]</scope>
    <source>
        <strain evidence="2">CIP 111802</strain>
    </source>
</reference>
<evidence type="ECO:0000313" key="1">
    <source>
        <dbReference type="EMBL" id="CAG7655769.1"/>
    </source>
</evidence>
<dbReference type="EMBL" id="CAJVCE010000027">
    <property type="protein sequence ID" value="CAG7655769.1"/>
    <property type="molecule type" value="Genomic_DNA"/>
</dbReference>
<sequence length="37" mass="4458">MPFMLRLYVFQGALAFTQRPFFLKHNGREDGCIGYFW</sequence>
<accession>A0ABM8VRV3</accession>
<organism evidence="1 2">
    <name type="scientific">Paenibacillus allorhizosphaerae</name>
    <dbReference type="NCBI Taxonomy" id="2849866"/>
    <lineage>
        <taxon>Bacteria</taxon>
        <taxon>Bacillati</taxon>
        <taxon>Bacillota</taxon>
        <taxon>Bacilli</taxon>
        <taxon>Bacillales</taxon>
        <taxon>Paenibacillaceae</taxon>
        <taxon>Paenibacillus</taxon>
    </lineage>
</organism>
<gene>
    <name evidence="1" type="ORF">PAECIP111802_06201</name>
</gene>
<name>A0ABM8VRV3_9BACL</name>
<protein>
    <submittedName>
        <fullName evidence="1">Uncharacterized protein</fullName>
    </submittedName>
</protein>
<comment type="caution">
    <text evidence="1">The sequence shown here is derived from an EMBL/GenBank/DDBJ whole genome shotgun (WGS) entry which is preliminary data.</text>
</comment>
<proteinExistence type="predicted"/>